<organism evidence="1 2">
    <name type="scientific">Shiella aurantiaca</name>
    <dbReference type="NCBI Taxonomy" id="3058365"/>
    <lineage>
        <taxon>Bacteria</taxon>
        <taxon>Pseudomonadati</taxon>
        <taxon>Bacteroidota</taxon>
        <taxon>Cytophagia</taxon>
        <taxon>Cytophagales</taxon>
        <taxon>Shiellaceae</taxon>
        <taxon>Shiella</taxon>
    </lineage>
</organism>
<evidence type="ECO:0000313" key="1">
    <source>
        <dbReference type="EMBL" id="MDN4165218.1"/>
    </source>
</evidence>
<proteinExistence type="predicted"/>
<dbReference type="EMBL" id="JAUHJS010000003">
    <property type="protein sequence ID" value="MDN4165218.1"/>
    <property type="molecule type" value="Genomic_DNA"/>
</dbReference>
<gene>
    <name evidence="1" type="ORF">QWY31_06880</name>
</gene>
<dbReference type="RefSeq" id="WP_320003744.1">
    <property type="nucleotide sequence ID" value="NZ_JAUHJS010000003.1"/>
</dbReference>
<dbReference type="Proteomes" id="UP001168552">
    <property type="component" value="Unassembled WGS sequence"/>
</dbReference>
<reference evidence="1" key="1">
    <citation type="submission" date="2023-06" db="EMBL/GenBank/DDBJ databases">
        <title>Cytophagales bacterium Strain LB-30, isolated from soil.</title>
        <authorList>
            <person name="Liu B."/>
        </authorList>
    </citation>
    <scope>NUCLEOTIDE SEQUENCE</scope>
    <source>
        <strain evidence="1">LB-30</strain>
    </source>
</reference>
<comment type="caution">
    <text evidence="1">The sequence shown here is derived from an EMBL/GenBank/DDBJ whole genome shotgun (WGS) entry which is preliminary data.</text>
</comment>
<evidence type="ECO:0000313" key="2">
    <source>
        <dbReference type="Proteomes" id="UP001168552"/>
    </source>
</evidence>
<keyword evidence="2" id="KW-1185">Reference proteome</keyword>
<protein>
    <submittedName>
        <fullName evidence="1">Uncharacterized protein</fullName>
    </submittedName>
</protein>
<sequence>MNDQILIDGNKYLFDLNLQQIVENGKVVLYSPTLDLAGIGNTEAQASDDLKAIIEITFEYAIQKGTLEKLLFSQGWQKLEGKIQSRPLELSAANYHKSIAISA</sequence>
<accession>A0ABT8F4A0</accession>
<name>A0ABT8F4A0_9BACT</name>